<feature type="compositionally biased region" description="Polar residues" evidence="1">
    <location>
        <begin position="59"/>
        <end position="84"/>
    </location>
</feature>
<dbReference type="Proteomes" id="UP000822688">
    <property type="component" value="Chromosome V"/>
</dbReference>
<evidence type="ECO:0000256" key="1">
    <source>
        <dbReference type="SAM" id="MobiDB-lite"/>
    </source>
</evidence>
<evidence type="ECO:0000313" key="2">
    <source>
        <dbReference type="EMBL" id="KAG0574614.1"/>
    </source>
</evidence>
<evidence type="ECO:0000313" key="3">
    <source>
        <dbReference type="Proteomes" id="UP000822688"/>
    </source>
</evidence>
<feature type="non-terminal residue" evidence="2">
    <location>
        <position position="166"/>
    </location>
</feature>
<dbReference type="EMBL" id="CM026426">
    <property type="protein sequence ID" value="KAG0574614.1"/>
    <property type="molecule type" value="Genomic_DNA"/>
</dbReference>
<sequence length="166" mass="17810">MEEMMRLLAATHSSRTLNSNAQATTLTEVHQRSATVKDVGSVSVGGTSGNTVPLHDTLRSQSTTRTTCNGEYSTQPTPYSSNTSVDTLPVGASTVPSRPSSVPEVYNTIPSADHISSPRNVRARAMDSPVSVTSSVAVPFSSSGDGLTGNDKRNYMRRMRVEFMRQ</sequence>
<organism evidence="2 3">
    <name type="scientific">Ceratodon purpureus</name>
    <name type="common">Fire moss</name>
    <name type="synonym">Dicranum purpureum</name>
    <dbReference type="NCBI Taxonomy" id="3225"/>
    <lineage>
        <taxon>Eukaryota</taxon>
        <taxon>Viridiplantae</taxon>
        <taxon>Streptophyta</taxon>
        <taxon>Embryophyta</taxon>
        <taxon>Bryophyta</taxon>
        <taxon>Bryophytina</taxon>
        <taxon>Bryopsida</taxon>
        <taxon>Dicranidae</taxon>
        <taxon>Pseudoditrichales</taxon>
        <taxon>Ditrichaceae</taxon>
        <taxon>Ceratodon</taxon>
    </lineage>
</organism>
<keyword evidence="3" id="KW-1185">Reference proteome</keyword>
<reference evidence="2" key="1">
    <citation type="submission" date="2020-06" db="EMBL/GenBank/DDBJ databases">
        <title>WGS assembly of Ceratodon purpureus strain R40.</title>
        <authorList>
            <person name="Carey S.B."/>
            <person name="Jenkins J."/>
            <person name="Shu S."/>
            <person name="Lovell J.T."/>
            <person name="Sreedasyam A."/>
            <person name="Maumus F."/>
            <person name="Tiley G.P."/>
            <person name="Fernandez-Pozo N."/>
            <person name="Barry K."/>
            <person name="Chen C."/>
            <person name="Wang M."/>
            <person name="Lipzen A."/>
            <person name="Daum C."/>
            <person name="Saski C.A."/>
            <person name="Payton A.C."/>
            <person name="Mcbreen J.C."/>
            <person name="Conrad R.E."/>
            <person name="Kollar L.M."/>
            <person name="Olsson S."/>
            <person name="Huttunen S."/>
            <person name="Landis J.B."/>
            <person name="Wickett N.J."/>
            <person name="Johnson M.G."/>
            <person name="Rensing S.A."/>
            <person name="Grimwood J."/>
            <person name="Schmutz J."/>
            <person name="Mcdaniel S.F."/>
        </authorList>
    </citation>
    <scope>NUCLEOTIDE SEQUENCE</scope>
    <source>
        <strain evidence="2">R40</strain>
    </source>
</reference>
<gene>
    <name evidence="2" type="ORF">KC19_VG276400</name>
</gene>
<feature type="compositionally biased region" description="Low complexity" evidence="1">
    <location>
        <begin position="40"/>
        <end position="52"/>
    </location>
</feature>
<dbReference type="AlphaFoldDB" id="A0A8T0HUG6"/>
<feature type="region of interest" description="Disordered" evidence="1">
    <location>
        <begin position="40"/>
        <end position="84"/>
    </location>
</feature>
<comment type="caution">
    <text evidence="2">The sequence shown here is derived from an EMBL/GenBank/DDBJ whole genome shotgun (WGS) entry which is preliminary data.</text>
</comment>
<proteinExistence type="predicted"/>
<accession>A0A8T0HUG6</accession>
<protein>
    <submittedName>
        <fullName evidence="2">Uncharacterized protein</fullName>
    </submittedName>
</protein>
<name>A0A8T0HUG6_CERPU</name>